<dbReference type="InterPro" id="IPR051257">
    <property type="entry name" value="Diverse_CBS-Domain"/>
</dbReference>
<dbReference type="InterPro" id="IPR044729">
    <property type="entry name" value="CBS_bac"/>
</dbReference>
<dbReference type="PROSITE" id="PS51371">
    <property type="entry name" value="CBS"/>
    <property type="match status" value="2"/>
</dbReference>
<evidence type="ECO:0000256" key="1">
    <source>
        <dbReference type="ARBA" id="ARBA00023122"/>
    </source>
</evidence>
<dbReference type="AlphaFoldDB" id="A0AB39HHH6"/>
<dbReference type="RefSeq" id="WP_306101738.1">
    <property type="nucleotide sequence ID" value="NZ_CP162601.1"/>
</dbReference>
<organism evidence="4">
    <name type="scientific">Vibrio sp. HB236076</name>
    <dbReference type="NCBI Taxonomy" id="3232307"/>
    <lineage>
        <taxon>Bacteria</taxon>
        <taxon>Pseudomonadati</taxon>
        <taxon>Pseudomonadota</taxon>
        <taxon>Gammaproteobacteria</taxon>
        <taxon>Vibrionales</taxon>
        <taxon>Vibrionaceae</taxon>
        <taxon>Vibrio</taxon>
    </lineage>
</organism>
<name>A0AB39HHH6_9VIBR</name>
<feature type="domain" description="CBS" evidence="3">
    <location>
        <begin position="77"/>
        <end position="133"/>
    </location>
</feature>
<keyword evidence="1 2" id="KW-0129">CBS domain</keyword>
<proteinExistence type="predicted"/>
<dbReference type="SMART" id="SM00116">
    <property type="entry name" value="CBS"/>
    <property type="match status" value="2"/>
</dbReference>
<dbReference type="PANTHER" id="PTHR43080">
    <property type="entry name" value="CBS DOMAIN-CONTAINING PROTEIN CBSX3, MITOCHONDRIAL"/>
    <property type="match status" value="1"/>
</dbReference>
<accession>A0AB39HHH6</accession>
<feature type="domain" description="CBS" evidence="3">
    <location>
        <begin position="10"/>
        <end position="70"/>
    </location>
</feature>
<dbReference type="Pfam" id="PF00571">
    <property type="entry name" value="CBS"/>
    <property type="match status" value="2"/>
</dbReference>
<evidence type="ECO:0000259" key="3">
    <source>
        <dbReference type="PROSITE" id="PS51371"/>
    </source>
</evidence>
<dbReference type="EMBL" id="CP162601">
    <property type="protein sequence ID" value="XDK26095.1"/>
    <property type="molecule type" value="Genomic_DNA"/>
</dbReference>
<reference evidence="4" key="1">
    <citation type="submission" date="2024-07" db="EMBL/GenBank/DDBJ databases">
        <title>Genome Analysis of a Potential Novel Vibrio Species Secreting pH- and Thermo-stable Alginate Lyase and its Application in Producing Alginate Oligosaccharides.</title>
        <authorList>
            <person name="Huang H."/>
            <person name="Bao K."/>
        </authorList>
    </citation>
    <scope>NUCLEOTIDE SEQUENCE</scope>
    <source>
        <strain evidence="4">HB236076</strain>
    </source>
</reference>
<evidence type="ECO:0000313" key="4">
    <source>
        <dbReference type="EMBL" id="XDK26095.1"/>
    </source>
</evidence>
<sequence length="138" mass="15376">MKTMLVKDFMTLQAITFSKEMPLSAALHKVINSELFGGPVIDEQKKVIGFLSEQDLLDSLVKASYFCQDSHTVEDCMHREVLSVPSSMPIIELAQMIQAGKPKMYPVIDDGKLVGVISRHQVLKAVSLSLDDCFRHPV</sequence>
<gene>
    <name evidence="4" type="ORF">AB0763_05500</name>
</gene>
<dbReference type="SUPFAM" id="SSF54631">
    <property type="entry name" value="CBS-domain pair"/>
    <property type="match status" value="1"/>
</dbReference>
<dbReference type="Gene3D" id="3.10.580.10">
    <property type="entry name" value="CBS-domain"/>
    <property type="match status" value="1"/>
</dbReference>
<protein>
    <submittedName>
        <fullName evidence="4">CBS domain-containing protein</fullName>
    </submittedName>
</protein>
<evidence type="ECO:0000256" key="2">
    <source>
        <dbReference type="PROSITE-ProRule" id="PRU00703"/>
    </source>
</evidence>
<dbReference type="CDD" id="cd04629">
    <property type="entry name" value="CBS_pair_bac"/>
    <property type="match status" value="1"/>
</dbReference>
<dbReference type="InterPro" id="IPR046342">
    <property type="entry name" value="CBS_dom_sf"/>
</dbReference>
<dbReference type="PANTHER" id="PTHR43080:SF2">
    <property type="entry name" value="CBS DOMAIN-CONTAINING PROTEIN"/>
    <property type="match status" value="1"/>
</dbReference>
<dbReference type="KEGG" id="vih:AB0763_05500"/>
<dbReference type="InterPro" id="IPR000644">
    <property type="entry name" value="CBS_dom"/>
</dbReference>